<feature type="region of interest" description="Disordered" evidence="1">
    <location>
        <begin position="240"/>
        <end position="309"/>
    </location>
</feature>
<evidence type="ECO:0000313" key="4">
    <source>
        <dbReference type="Proteomes" id="UP000295680"/>
    </source>
</evidence>
<keyword evidence="2" id="KW-0732">Signal</keyword>
<feature type="chain" id="PRO_5020820629" description="Glycine rich protein" evidence="2">
    <location>
        <begin position="28"/>
        <end position="522"/>
    </location>
</feature>
<dbReference type="AlphaFoldDB" id="A0A4V2S490"/>
<accession>A0A4V2S490</accession>
<organism evidence="3 4">
    <name type="scientific">Actinocrispum wychmicini</name>
    <dbReference type="NCBI Taxonomy" id="1213861"/>
    <lineage>
        <taxon>Bacteria</taxon>
        <taxon>Bacillati</taxon>
        <taxon>Actinomycetota</taxon>
        <taxon>Actinomycetes</taxon>
        <taxon>Pseudonocardiales</taxon>
        <taxon>Pseudonocardiaceae</taxon>
        <taxon>Actinocrispum</taxon>
    </lineage>
</organism>
<protein>
    <recommendedName>
        <fullName evidence="5">Glycine rich protein</fullName>
    </recommendedName>
</protein>
<comment type="caution">
    <text evidence="3">The sequence shown here is derived from an EMBL/GenBank/DDBJ whole genome shotgun (WGS) entry which is preliminary data.</text>
</comment>
<reference evidence="3 4" key="1">
    <citation type="submission" date="2019-03" db="EMBL/GenBank/DDBJ databases">
        <title>Genomic Encyclopedia of Type Strains, Phase IV (KMG-IV): sequencing the most valuable type-strain genomes for metagenomic binning, comparative biology and taxonomic classification.</title>
        <authorList>
            <person name="Goeker M."/>
        </authorList>
    </citation>
    <scope>NUCLEOTIDE SEQUENCE [LARGE SCALE GENOMIC DNA]</scope>
    <source>
        <strain evidence="3 4">DSM 45934</strain>
    </source>
</reference>
<feature type="region of interest" description="Disordered" evidence="1">
    <location>
        <begin position="471"/>
        <end position="495"/>
    </location>
</feature>
<dbReference type="EMBL" id="SLWS01000017">
    <property type="protein sequence ID" value="TCO47390.1"/>
    <property type="molecule type" value="Genomic_DNA"/>
</dbReference>
<evidence type="ECO:0008006" key="5">
    <source>
        <dbReference type="Google" id="ProtNLM"/>
    </source>
</evidence>
<evidence type="ECO:0000256" key="2">
    <source>
        <dbReference type="SAM" id="SignalP"/>
    </source>
</evidence>
<feature type="compositionally biased region" description="Gly residues" evidence="1">
    <location>
        <begin position="295"/>
        <end position="309"/>
    </location>
</feature>
<feature type="signal peptide" evidence="2">
    <location>
        <begin position="1"/>
        <end position="27"/>
    </location>
</feature>
<feature type="region of interest" description="Disordered" evidence="1">
    <location>
        <begin position="181"/>
        <end position="211"/>
    </location>
</feature>
<feature type="compositionally biased region" description="Polar residues" evidence="1">
    <location>
        <begin position="282"/>
        <end position="294"/>
    </location>
</feature>
<gene>
    <name evidence="3" type="ORF">EV192_117130</name>
</gene>
<dbReference type="RefSeq" id="WP_207926892.1">
    <property type="nucleotide sequence ID" value="NZ_SLWS01000017.1"/>
</dbReference>
<evidence type="ECO:0000256" key="1">
    <source>
        <dbReference type="SAM" id="MobiDB-lite"/>
    </source>
</evidence>
<proteinExistence type="predicted"/>
<evidence type="ECO:0000313" key="3">
    <source>
        <dbReference type="EMBL" id="TCO47390.1"/>
    </source>
</evidence>
<keyword evidence="4" id="KW-1185">Reference proteome</keyword>
<name>A0A4V2S490_9PSEU</name>
<feature type="compositionally biased region" description="Gly residues" evidence="1">
    <location>
        <begin position="240"/>
        <end position="277"/>
    </location>
</feature>
<dbReference type="Proteomes" id="UP000295680">
    <property type="component" value="Unassembled WGS sequence"/>
</dbReference>
<sequence length="522" mass="49230">MHRYGLQAVAGVLALGWGVGTAPTASAAELPCDTPSLIKAITDANTAGGFVQLQLHVNCTYVVTQPLGDNGFPIVTGSIGLQGSNTVIARDPNAPRFRHFQVAAGGLLTLDGVSLTGGYTAAGGSGGAIYNSGRTAISRSSVYGNRTGDGTPGGDGGWGGAVYNDGGWVGVHKSVVQGNVTGRGGDGGDGARGVDGPVDGGDGGEGGVGGSGGAGGGIASVGGQLELINSLVAANTTGNGGLGGSGGRGGDGGTGHGGNGGKAAGFNGSGGDGGGIRTTGALSSSGTEINNNVTGDGGPTGHAGDGGNGITGGAGGGIFGGREATYSGDGGRGGGLAAGTDVITLIATSFHNNRTGNGAGGGHGGNGGAPNGLAGSGAVGGAGGSGAGIDFITGPATPRATLTNVLFEGNATGHGGDGADSGKGTVDLRHGLAGDGGLGGNGGGVRVDKKRSLTIDTGWYFTNITGVGGHGGKTLNPGGRDGMDGGRGTGGALSSSATVEFRNRIVFTGNQPDNCDFTDPVC</sequence>